<feature type="transmembrane region" description="Helical" evidence="1">
    <location>
        <begin position="46"/>
        <end position="65"/>
    </location>
</feature>
<accession>A0A850R9F3</accession>
<proteinExistence type="predicted"/>
<dbReference type="AlphaFoldDB" id="A0A850R9F3"/>
<dbReference type="EMBL" id="JABZEO010000010">
    <property type="protein sequence ID" value="NVZ10554.1"/>
    <property type="molecule type" value="Genomic_DNA"/>
</dbReference>
<keyword evidence="1" id="KW-0472">Membrane</keyword>
<evidence type="ECO:0000313" key="3">
    <source>
        <dbReference type="Proteomes" id="UP000592294"/>
    </source>
</evidence>
<dbReference type="Proteomes" id="UP000592294">
    <property type="component" value="Unassembled WGS sequence"/>
</dbReference>
<organism evidence="2 3">
    <name type="scientific">Allochromatium humboldtianum</name>
    <dbReference type="NCBI Taxonomy" id="504901"/>
    <lineage>
        <taxon>Bacteria</taxon>
        <taxon>Pseudomonadati</taxon>
        <taxon>Pseudomonadota</taxon>
        <taxon>Gammaproteobacteria</taxon>
        <taxon>Chromatiales</taxon>
        <taxon>Chromatiaceae</taxon>
        <taxon>Allochromatium</taxon>
    </lineage>
</organism>
<evidence type="ECO:0000313" key="2">
    <source>
        <dbReference type="EMBL" id="NVZ10554.1"/>
    </source>
</evidence>
<sequence length="134" mass="15580">MSLTDRRRGYRYTGVLFSEDGRELQQNGHRYRECAFPARAERRFRVWLVMVLLGTFPGIPLLAAAGLQADLFWIVAPWLVLAYWLHRRIHACPRCGGPSRVLKTPYMGSPVLYLCPRCRTFFEHGQIDGGWPWK</sequence>
<name>A0A850R9F3_9GAMM</name>
<keyword evidence="1" id="KW-0812">Transmembrane</keyword>
<evidence type="ECO:0000256" key="1">
    <source>
        <dbReference type="SAM" id="Phobius"/>
    </source>
</evidence>
<keyword evidence="1" id="KW-1133">Transmembrane helix</keyword>
<feature type="transmembrane region" description="Helical" evidence="1">
    <location>
        <begin position="71"/>
        <end position="86"/>
    </location>
</feature>
<comment type="caution">
    <text evidence="2">The sequence shown here is derived from an EMBL/GenBank/DDBJ whole genome shotgun (WGS) entry which is preliminary data.</text>
</comment>
<gene>
    <name evidence="2" type="ORF">HW932_14915</name>
</gene>
<reference evidence="2 3" key="1">
    <citation type="submission" date="2020-06" db="EMBL/GenBank/DDBJ databases">
        <title>Whole-genome sequence of Allochromatium humboldtianum DSM 21881, type strain.</title>
        <authorList>
            <person name="Kyndt J.A."/>
            <person name="Meyer T.E."/>
        </authorList>
    </citation>
    <scope>NUCLEOTIDE SEQUENCE [LARGE SCALE GENOMIC DNA]</scope>
    <source>
        <strain evidence="2 3">DSM 21881</strain>
    </source>
</reference>
<protein>
    <submittedName>
        <fullName evidence="2">Uncharacterized protein</fullName>
    </submittedName>
</protein>
<dbReference type="RefSeq" id="WP_176977291.1">
    <property type="nucleotide sequence ID" value="NZ_JABZEO010000010.1"/>
</dbReference>
<keyword evidence="3" id="KW-1185">Reference proteome</keyword>